<dbReference type="PANTHER" id="PTHR42978">
    <property type="entry name" value="QUORUM-QUENCHING LACTONASE YTNP-RELATED-RELATED"/>
    <property type="match status" value="1"/>
</dbReference>
<evidence type="ECO:0000313" key="7">
    <source>
        <dbReference type="EMBL" id="KKN70924.1"/>
    </source>
</evidence>
<keyword evidence="5" id="KW-0862">Zinc</keyword>
<dbReference type="SMART" id="SM00849">
    <property type="entry name" value="Lactamase_B"/>
    <property type="match status" value="1"/>
</dbReference>
<dbReference type="AlphaFoldDB" id="A0A0F9SVM2"/>
<dbReference type="CDD" id="cd07729">
    <property type="entry name" value="AHL_lactonase_MBL-fold"/>
    <property type="match status" value="1"/>
</dbReference>
<dbReference type="GO" id="GO:0046872">
    <property type="term" value="F:metal ion binding"/>
    <property type="evidence" value="ECO:0007669"/>
    <property type="project" value="UniProtKB-KW"/>
</dbReference>
<proteinExistence type="inferred from homology"/>
<keyword evidence="3" id="KW-0479">Metal-binding</keyword>
<feature type="domain" description="Metallo-beta-lactamase" evidence="6">
    <location>
        <begin position="35"/>
        <end position="244"/>
    </location>
</feature>
<dbReference type="Pfam" id="PF00753">
    <property type="entry name" value="Lactamase_B"/>
    <property type="match status" value="1"/>
</dbReference>
<dbReference type="PANTHER" id="PTHR42978:SF2">
    <property type="entry name" value="102 KBASES UNSTABLE REGION: FROM 1 TO 119443"/>
    <property type="match status" value="1"/>
</dbReference>
<dbReference type="InterPro" id="IPR051013">
    <property type="entry name" value="MBL_superfamily_lactonases"/>
</dbReference>
<dbReference type="InterPro" id="IPR001279">
    <property type="entry name" value="Metallo-B-lactamas"/>
</dbReference>
<evidence type="ECO:0000256" key="3">
    <source>
        <dbReference type="ARBA" id="ARBA00022723"/>
    </source>
</evidence>
<comment type="similarity">
    <text evidence="2">Belongs to the metallo-beta-lactamase superfamily.</text>
</comment>
<evidence type="ECO:0000256" key="5">
    <source>
        <dbReference type="ARBA" id="ARBA00022833"/>
    </source>
</evidence>
<comment type="cofactor">
    <cofactor evidence="1">
        <name>Zn(2+)</name>
        <dbReference type="ChEBI" id="CHEBI:29105"/>
    </cofactor>
</comment>
<gene>
    <name evidence="7" type="ORF">LCGC14_0426150</name>
</gene>
<sequence length="260" mass="29336">MTQVQKLWPLLTATHHYDKSISTRGRGHGVQIEAPILAFLIETKQGRVLFDVGCDYNKLTDPTLRAQWYDPETFPMGPPKMSEEQRLQAHLARLGLTTGDIDMVFLSHLHFDHAGGLCDLCGAEVHVHEDELQAAREPADDAYFADDFAGNVRWRLQQDEYDLLPGLRAINTPGHTAGHMSLMVEMPQGAPVILAGDAADLQENLDDEIAPGLCWRDREDMAVQSIRKLKQIASDTGADIWPNHDMAFWRTLKRFPEYHQ</sequence>
<dbReference type="Gene3D" id="3.60.15.10">
    <property type="entry name" value="Ribonuclease Z/Hydroxyacylglutathione hydrolase-like"/>
    <property type="match status" value="1"/>
</dbReference>
<name>A0A0F9SVM2_9ZZZZ</name>
<dbReference type="InterPro" id="IPR036866">
    <property type="entry name" value="RibonucZ/Hydroxyglut_hydro"/>
</dbReference>
<evidence type="ECO:0000256" key="1">
    <source>
        <dbReference type="ARBA" id="ARBA00001947"/>
    </source>
</evidence>
<keyword evidence="4" id="KW-0378">Hydrolase</keyword>
<organism evidence="7">
    <name type="scientific">marine sediment metagenome</name>
    <dbReference type="NCBI Taxonomy" id="412755"/>
    <lineage>
        <taxon>unclassified sequences</taxon>
        <taxon>metagenomes</taxon>
        <taxon>ecological metagenomes</taxon>
    </lineage>
</organism>
<accession>A0A0F9SVM2</accession>
<evidence type="ECO:0000256" key="4">
    <source>
        <dbReference type="ARBA" id="ARBA00022801"/>
    </source>
</evidence>
<evidence type="ECO:0000259" key="6">
    <source>
        <dbReference type="SMART" id="SM00849"/>
    </source>
</evidence>
<protein>
    <recommendedName>
        <fullName evidence="6">Metallo-beta-lactamase domain-containing protein</fullName>
    </recommendedName>
</protein>
<comment type="caution">
    <text evidence="7">The sequence shown here is derived from an EMBL/GenBank/DDBJ whole genome shotgun (WGS) entry which is preliminary data.</text>
</comment>
<dbReference type="EMBL" id="LAZR01000394">
    <property type="protein sequence ID" value="KKN70924.1"/>
    <property type="molecule type" value="Genomic_DNA"/>
</dbReference>
<dbReference type="GO" id="GO:0016787">
    <property type="term" value="F:hydrolase activity"/>
    <property type="evidence" value="ECO:0007669"/>
    <property type="project" value="UniProtKB-KW"/>
</dbReference>
<dbReference type="SUPFAM" id="SSF56281">
    <property type="entry name" value="Metallo-hydrolase/oxidoreductase"/>
    <property type="match status" value="1"/>
</dbReference>
<evidence type="ECO:0000256" key="2">
    <source>
        <dbReference type="ARBA" id="ARBA00007749"/>
    </source>
</evidence>
<reference evidence="7" key="1">
    <citation type="journal article" date="2015" name="Nature">
        <title>Complex archaea that bridge the gap between prokaryotes and eukaryotes.</title>
        <authorList>
            <person name="Spang A."/>
            <person name="Saw J.H."/>
            <person name="Jorgensen S.L."/>
            <person name="Zaremba-Niedzwiedzka K."/>
            <person name="Martijn J."/>
            <person name="Lind A.E."/>
            <person name="van Eijk R."/>
            <person name="Schleper C."/>
            <person name="Guy L."/>
            <person name="Ettema T.J."/>
        </authorList>
    </citation>
    <scope>NUCLEOTIDE SEQUENCE</scope>
</reference>